<dbReference type="EMBL" id="JACDXJ010000001">
    <property type="protein sequence ID" value="MBA1154648.1"/>
    <property type="molecule type" value="Genomic_DNA"/>
</dbReference>
<sequence>MLPTVMMLSSRLSGRSKSNCAGESTECFMQIAGICQCRRMSKPLGPGCPPAPYLDEESISGLHDDMTGRKQTVSLAYPHESGPSKRRVSMLTPIGTALIGRPVESPTD</sequence>
<name>A0A838BGG1_9HYPH</name>
<organism evidence="3 4">
    <name type="scientific">Microvirga mediterraneensis</name>
    <dbReference type="NCBI Taxonomy" id="2754695"/>
    <lineage>
        <taxon>Bacteria</taxon>
        <taxon>Pseudomonadati</taxon>
        <taxon>Pseudomonadota</taxon>
        <taxon>Alphaproteobacteria</taxon>
        <taxon>Hyphomicrobiales</taxon>
        <taxon>Methylobacteriaceae</taxon>
        <taxon>Microvirga</taxon>
    </lineage>
</organism>
<accession>A0A838BGG1</accession>
<feature type="compositionally biased region" description="Polar residues" evidence="1">
    <location>
        <begin position="10"/>
        <end position="20"/>
    </location>
</feature>
<protein>
    <submittedName>
        <fullName evidence="3">GreA/GreB family elongation factor</fullName>
    </submittedName>
</protein>
<dbReference type="GO" id="GO:0003746">
    <property type="term" value="F:translation elongation factor activity"/>
    <property type="evidence" value="ECO:0007669"/>
    <property type="project" value="UniProtKB-KW"/>
</dbReference>
<keyword evidence="3" id="KW-0251">Elongation factor</keyword>
<reference evidence="3 4" key="1">
    <citation type="submission" date="2020-07" db="EMBL/GenBank/DDBJ databases">
        <title>Draft genome and description of Microvirga mediterraneensis Marseille-Q2068 sp. nov.</title>
        <authorList>
            <person name="Boxberger M."/>
        </authorList>
    </citation>
    <scope>NUCLEOTIDE SEQUENCE [LARGE SCALE GENOMIC DNA]</scope>
    <source>
        <strain evidence="3 4">Marseille-Q2068</strain>
    </source>
</reference>
<dbReference type="InterPro" id="IPR036953">
    <property type="entry name" value="GreA/GreB_C_sf"/>
</dbReference>
<dbReference type="Proteomes" id="UP000572984">
    <property type="component" value="Unassembled WGS sequence"/>
</dbReference>
<dbReference type="GO" id="GO:0032784">
    <property type="term" value="P:regulation of DNA-templated transcription elongation"/>
    <property type="evidence" value="ECO:0007669"/>
    <property type="project" value="InterPro"/>
</dbReference>
<dbReference type="SUPFAM" id="SSF54534">
    <property type="entry name" value="FKBP-like"/>
    <property type="match status" value="1"/>
</dbReference>
<evidence type="ECO:0000259" key="2">
    <source>
        <dbReference type="Pfam" id="PF01272"/>
    </source>
</evidence>
<keyword evidence="3" id="KW-0648">Protein biosynthesis</keyword>
<dbReference type="AlphaFoldDB" id="A0A838BGG1"/>
<gene>
    <name evidence="3" type="ORF">H0S73_00730</name>
</gene>
<keyword evidence="4" id="KW-1185">Reference proteome</keyword>
<dbReference type="GO" id="GO:0003677">
    <property type="term" value="F:DNA binding"/>
    <property type="evidence" value="ECO:0007669"/>
    <property type="project" value="InterPro"/>
</dbReference>
<dbReference type="InterPro" id="IPR001437">
    <property type="entry name" value="Tscrpt_elong_fac_GreA/B_C"/>
</dbReference>
<evidence type="ECO:0000256" key="1">
    <source>
        <dbReference type="SAM" id="MobiDB-lite"/>
    </source>
</evidence>
<dbReference type="Pfam" id="PF01272">
    <property type="entry name" value="GreA_GreB"/>
    <property type="match status" value="1"/>
</dbReference>
<evidence type="ECO:0000313" key="3">
    <source>
        <dbReference type="EMBL" id="MBA1154648.1"/>
    </source>
</evidence>
<comment type="caution">
    <text evidence="3">The sequence shown here is derived from an EMBL/GenBank/DDBJ whole genome shotgun (WGS) entry which is preliminary data.</text>
</comment>
<dbReference type="Gene3D" id="3.10.50.30">
    <property type="entry name" value="Transcription elongation factor, GreA/GreB, C-terminal domain"/>
    <property type="match status" value="1"/>
</dbReference>
<evidence type="ECO:0000313" key="4">
    <source>
        <dbReference type="Proteomes" id="UP000572984"/>
    </source>
</evidence>
<feature type="region of interest" description="Disordered" evidence="1">
    <location>
        <begin position="1"/>
        <end position="20"/>
    </location>
</feature>
<feature type="domain" description="Transcription elongation factor GreA/GreB C-terminal" evidence="2">
    <location>
        <begin position="64"/>
        <end position="103"/>
    </location>
</feature>
<proteinExistence type="predicted"/>